<name>A0A0F8WGX9_9ZZZZ</name>
<protein>
    <recommendedName>
        <fullName evidence="2">Lon N-terminal domain-containing protein</fullName>
    </recommendedName>
</protein>
<evidence type="ECO:0000259" key="2">
    <source>
        <dbReference type="PROSITE" id="PS51787"/>
    </source>
</evidence>
<evidence type="ECO:0000256" key="1">
    <source>
        <dbReference type="SAM" id="MobiDB-lite"/>
    </source>
</evidence>
<sequence>MSQETKAGQDEAQRAQAALQGEKPQIRIPDIIPLIGSGSTVIYPQQLMPVLGSEEKDIKAIDDAAAADVKVLGLFSQEPGPAEGRYEGEFHDIGTAATIVRMAKAPDGTVHAILQGVTRIRLKEIEQFQPWMRGRVKRLEEKVKVDLETEAMMRNAVAGFQKVVEMSESLPTELGAAVNDVSEPSAL</sequence>
<dbReference type="EMBL" id="LAZR01069593">
    <property type="protein sequence ID" value="KKK47415.1"/>
    <property type="molecule type" value="Genomic_DNA"/>
</dbReference>
<dbReference type="AlphaFoldDB" id="A0A0F8WGX9"/>
<dbReference type="Gene3D" id="2.30.130.40">
    <property type="entry name" value="LON domain-like"/>
    <property type="match status" value="1"/>
</dbReference>
<dbReference type="InterPro" id="IPR046336">
    <property type="entry name" value="Lon_prtase_N_sf"/>
</dbReference>
<accession>A0A0F8WGX9</accession>
<dbReference type="SMART" id="SM00464">
    <property type="entry name" value="LON"/>
    <property type="match status" value="1"/>
</dbReference>
<organism evidence="3">
    <name type="scientific">marine sediment metagenome</name>
    <dbReference type="NCBI Taxonomy" id="412755"/>
    <lineage>
        <taxon>unclassified sequences</taxon>
        <taxon>metagenomes</taxon>
        <taxon>ecological metagenomes</taxon>
    </lineage>
</organism>
<dbReference type="SUPFAM" id="SSF88697">
    <property type="entry name" value="PUA domain-like"/>
    <property type="match status" value="1"/>
</dbReference>
<feature type="region of interest" description="Disordered" evidence="1">
    <location>
        <begin position="1"/>
        <end position="21"/>
    </location>
</feature>
<feature type="non-terminal residue" evidence="3">
    <location>
        <position position="187"/>
    </location>
</feature>
<dbReference type="PROSITE" id="PS51787">
    <property type="entry name" value="LON_N"/>
    <property type="match status" value="1"/>
</dbReference>
<dbReference type="InterPro" id="IPR015947">
    <property type="entry name" value="PUA-like_sf"/>
</dbReference>
<proteinExistence type="predicted"/>
<comment type="caution">
    <text evidence="3">The sequence shown here is derived from an EMBL/GenBank/DDBJ whole genome shotgun (WGS) entry which is preliminary data.</text>
</comment>
<evidence type="ECO:0000313" key="3">
    <source>
        <dbReference type="EMBL" id="KKK47415.1"/>
    </source>
</evidence>
<feature type="domain" description="Lon N-terminal" evidence="2">
    <location>
        <begin position="32"/>
        <end position="187"/>
    </location>
</feature>
<dbReference type="Pfam" id="PF02190">
    <property type="entry name" value="LON_substr_bdg"/>
    <property type="match status" value="1"/>
</dbReference>
<reference evidence="3" key="1">
    <citation type="journal article" date="2015" name="Nature">
        <title>Complex archaea that bridge the gap between prokaryotes and eukaryotes.</title>
        <authorList>
            <person name="Spang A."/>
            <person name="Saw J.H."/>
            <person name="Jorgensen S.L."/>
            <person name="Zaremba-Niedzwiedzka K."/>
            <person name="Martijn J."/>
            <person name="Lind A.E."/>
            <person name="van Eijk R."/>
            <person name="Schleper C."/>
            <person name="Guy L."/>
            <person name="Ettema T.J."/>
        </authorList>
    </citation>
    <scope>NUCLEOTIDE SEQUENCE</scope>
</reference>
<dbReference type="InterPro" id="IPR003111">
    <property type="entry name" value="Lon_prtase_N"/>
</dbReference>
<gene>
    <name evidence="3" type="ORF">LCGC14_3155460</name>
</gene>